<feature type="compositionally biased region" description="Polar residues" evidence="1">
    <location>
        <begin position="11"/>
        <end position="22"/>
    </location>
</feature>
<dbReference type="OrthoDB" id="10470730at2759"/>
<dbReference type="GeneID" id="34600511"/>
<proteinExistence type="predicted"/>
<feature type="compositionally biased region" description="Low complexity" evidence="1">
    <location>
        <begin position="87"/>
        <end position="114"/>
    </location>
</feature>
<feature type="compositionally biased region" description="Basic and acidic residues" evidence="1">
    <location>
        <begin position="37"/>
        <end position="46"/>
    </location>
</feature>
<evidence type="ECO:0000313" key="2">
    <source>
        <dbReference type="EMBL" id="OAG40444.1"/>
    </source>
</evidence>
<keyword evidence="3" id="KW-1185">Reference proteome</keyword>
<reference evidence="2 3" key="1">
    <citation type="submission" date="2016-03" db="EMBL/GenBank/DDBJ databases">
        <title>Draft genome sequence of the Fonsecaea monophora CBS 269.37.</title>
        <authorList>
            <person name="Bombassaro A."/>
            <person name="Vinicius W.A."/>
            <person name="De Hoog S."/>
            <person name="Sun J."/>
            <person name="Souza E.M."/>
            <person name="Raittz R.T."/>
            <person name="Costa F."/>
            <person name="Leao A.C."/>
            <person name="Tadra-Sfeir M.Z."/>
            <person name="Baura V."/>
            <person name="Balsanelli E."/>
            <person name="Pedrosa F.O."/>
            <person name="Moreno L.F."/>
            <person name="Steffens M.B."/>
            <person name="Xi L."/>
            <person name="Bocca A.L."/>
            <person name="Felipe M.S."/>
            <person name="Teixeira M."/>
            <person name="Telles Filho F.Q."/>
            <person name="Azevedo C.M."/>
            <person name="Gomes R."/>
            <person name="Vicente V.A."/>
        </authorList>
    </citation>
    <scope>NUCLEOTIDE SEQUENCE [LARGE SCALE GENOMIC DNA]</scope>
    <source>
        <strain evidence="2 3">CBS 269.37</strain>
    </source>
</reference>
<dbReference type="Proteomes" id="UP000077002">
    <property type="component" value="Unassembled WGS sequence"/>
</dbReference>
<feature type="compositionally biased region" description="Low complexity" evidence="1">
    <location>
        <begin position="59"/>
        <end position="79"/>
    </location>
</feature>
<comment type="caution">
    <text evidence="2">The sequence shown here is derived from an EMBL/GenBank/DDBJ whole genome shotgun (WGS) entry which is preliminary data.</text>
</comment>
<dbReference type="EMBL" id="LVKK01000033">
    <property type="protein sequence ID" value="OAG40444.1"/>
    <property type="molecule type" value="Genomic_DNA"/>
</dbReference>
<accession>A0A177F887</accession>
<feature type="region of interest" description="Disordered" evidence="1">
    <location>
        <begin position="1"/>
        <end position="114"/>
    </location>
</feature>
<sequence length="114" mass="12213">MPFLKLIPVERSSTVNDGSSSAKGVLDGYITAPNSKDNGRFDDKNGCKFLKLTPDTATNINMNNNETSSNKNNSNDNNNCHTDAIDQGHQGQSQSQSQGQSPSQDNDQGSGHGR</sequence>
<name>A0A177F887_9EURO</name>
<organism evidence="2 3">
    <name type="scientific">Fonsecaea monophora</name>
    <dbReference type="NCBI Taxonomy" id="254056"/>
    <lineage>
        <taxon>Eukaryota</taxon>
        <taxon>Fungi</taxon>
        <taxon>Dikarya</taxon>
        <taxon>Ascomycota</taxon>
        <taxon>Pezizomycotina</taxon>
        <taxon>Eurotiomycetes</taxon>
        <taxon>Chaetothyriomycetidae</taxon>
        <taxon>Chaetothyriales</taxon>
        <taxon>Herpotrichiellaceae</taxon>
        <taxon>Fonsecaea</taxon>
    </lineage>
</organism>
<gene>
    <name evidence="2" type="ORF">AYO21_05344</name>
</gene>
<protein>
    <submittedName>
        <fullName evidence="2">Uncharacterized protein</fullName>
    </submittedName>
</protein>
<evidence type="ECO:0000256" key="1">
    <source>
        <dbReference type="SAM" id="MobiDB-lite"/>
    </source>
</evidence>
<dbReference type="RefSeq" id="XP_022512396.1">
    <property type="nucleotide sequence ID" value="XM_022655314.1"/>
</dbReference>
<evidence type="ECO:0000313" key="3">
    <source>
        <dbReference type="Proteomes" id="UP000077002"/>
    </source>
</evidence>
<dbReference type="AlphaFoldDB" id="A0A177F887"/>